<dbReference type="PANTHER" id="PTHR13748:SF62">
    <property type="entry name" value="COBW DOMAIN-CONTAINING PROTEIN"/>
    <property type="match status" value="1"/>
</dbReference>
<accession>A0A7W7YDC5</accession>
<dbReference type="RefSeq" id="WP_221306202.1">
    <property type="nucleotide sequence ID" value="NZ_JACHIG010000007.1"/>
</dbReference>
<dbReference type="InterPro" id="IPR051316">
    <property type="entry name" value="Zinc-reg_GTPase_activator"/>
</dbReference>
<proteinExistence type="predicted"/>
<evidence type="ECO:0000313" key="2">
    <source>
        <dbReference type="EMBL" id="MBB5033942.1"/>
    </source>
</evidence>
<feature type="domain" description="CobW/HypB/UreG nucleotide-binding" evidence="1">
    <location>
        <begin position="8"/>
        <end position="191"/>
    </location>
</feature>
<evidence type="ECO:0000259" key="1">
    <source>
        <dbReference type="Pfam" id="PF02492"/>
    </source>
</evidence>
<dbReference type="EMBL" id="JACHIG010000007">
    <property type="protein sequence ID" value="MBB5033942.1"/>
    <property type="molecule type" value="Genomic_DNA"/>
</dbReference>
<sequence length="381" mass="41295">MSSKARYIMIGGFLGAGKTTTVGRLARHLSAQGLKVGLITNDQAGGLVDTKLLRGQGYATEEIAGGCFCCRFNTLVDAASKLANEAKPDIFIAEPVGSCTDLVATVTYPLRRMYGDAFTIAPLSVLVDPVRARRVFGLDQGGTFSAKVAYIFKKQLEEADIIVISKSDLIDDAQREELRAVLAKEFPLAKIVTASPRQETGLDELFASLMTGEQARRNPMAVDYVLYADGEALLGWLNATVTLKSDDEFDANSFLKQLASAVQARLLRDGAEIAHFKMTFSPDDGIAGELASINLVRSDYVAELGMELDEPTTGGQLIVNLRAEADPAALMEAVKEGLAETTLQFFGLQATLDHHEHFRPGKPTPTHRDGAEGWEHWIEKA</sequence>
<dbReference type="SUPFAM" id="SSF52540">
    <property type="entry name" value="P-loop containing nucleoside triphosphate hydrolases"/>
    <property type="match status" value="1"/>
</dbReference>
<protein>
    <submittedName>
        <fullName evidence="2">G3E family GTPase</fullName>
    </submittedName>
</protein>
<gene>
    <name evidence="2" type="ORF">HNQ65_003532</name>
</gene>
<evidence type="ECO:0000313" key="3">
    <source>
        <dbReference type="Proteomes" id="UP000590740"/>
    </source>
</evidence>
<dbReference type="Gene3D" id="3.40.50.300">
    <property type="entry name" value="P-loop containing nucleotide triphosphate hydrolases"/>
    <property type="match status" value="1"/>
</dbReference>
<dbReference type="Pfam" id="PF02492">
    <property type="entry name" value="cobW"/>
    <property type="match status" value="1"/>
</dbReference>
<dbReference type="InterPro" id="IPR003495">
    <property type="entry name" value="CobW/HypB/UreG_nucleotide-bd"/>
</dbReference>
<keyword evidence="3" id="KW-1185">Reference proteome</keyword>
<name>A0A7W7YDC5_9BACT</name>
<dbReference type="Proteomes" id="UP000590740">
    <property type="component" value="Unassembled WGS sequence"/>
</dbReference>
<dbReference type="GO" id="GO:0005737">
    <property type="term" value="C:cytoplasm"/>
    <property type="evidence" value="ECO:0007669"/>
    <property type="project" value="TreeGrafter"/>
</dbReference>
<dbReference type="InterPro" id="IPR027417">
    <property type="entry name" value="P-loop_NTPase"/>
</dbReference>
<dbReference type="PANTHER" id="PTHR13748">
    <property type="entry name" value="COBW-RELATED"/>
    <property type="match status" value="1"/>
</dbReference>
<organism evidence="2 3">
    <name type="scientific">Prosthecobacter vanneervenii</name>
    <dbReference type="NCBI Taxonomy" id="48466"/>
    <lineage>
        <taxon>Bacteria</taxon>
        <taxon>Pseudomonadati</taxon>
        <taxon>Verrucomicrobiota</taxon>
        <taxon>Verrucomicrobiia</taxon>
        <taxon>Verrucomicrobiales</taxon>
        <taxon>Verrucomicrobiaceae</taxon>
        <taxon>Prosthecobacter</taxon>
    </lineage>
</organism>
<reference evidence="2 3" key="1">
    <citation type="submission" date="2020-08" db="EMBL/GenBank/DDBJ databases">
        <title>Genomic Encyclopedia of Type Strains, Phase IV (KMG-IV): sequencing the most valuable type-strain genomes for metagenomic binning, comparative biology and taxonomic classification.</title>
        <authorList>
            <person name="Goeker M."/>
        </authorList>
    </citation>
    <scope>NUCLEOTIDE SEQUENCE [LARGE SCALE GENOMIC DNA]</scope>
    <source>
        <strain evidence="2 3">DSM 12252</strain>
    </source>
</reference>
<dbReference type="AlphaFoldDB" id="A0A7W7YDC5"/>
<comment type="caution">
    <text evidence="2">The sequence shown here is derived from an EMBL/GenBank/DDBJ whole genome shotgun (WGS) entry which is preliminary data.</text>
</comment>